<dbReference type="InterPro" id="IPR050534">
    <property type="entry name" value="Coronavir_polyprotein_1ab"/>
</dbReference>
<dbReference type="PANTHER" id="PTHR43788:SF16">
    <property type="entry name" value="HELICASE WITH ZINC FINGER 2"/>
    <property type="match status" value="1"/>
</dbReference>
<dbReference type="InterPro" id="IPR041679">
    <property type="entry name" value="DNA2/NAM7-like_C"/>
</dbReference>
<evidence type="ECO:0000259" key="5">
    <source>
        <dbReference type="Pfam" id="PF13087"/>
    </source>
</evidence>
<dbReference type="PANTHER" id="PTHR43788">
    <property type="entry name" value="DNA2/NAM7 HELICASE FAMILY MEMBER"/>
    <property type="match status" value="1"/>
</dbReference>
<reference evidence="6 7" key="2">
    <citation type="submission" date="2018-11" db="EMBL/GenBank/DDBJ databases">
        <authorList>
            <consortium name="Pathogen Informatics"/>
        </authorList>
    </citation>
    <scope>NUCLEOTIDE SEQUENCE [LARGE SCALE GENOMIC DNA]</scope>
</reference>
<keyword evidence="3" id="KW-0347">Helicase</keyword>
<name>A0A183DUC6_9BILA</name>
<evidence type="ECO:0000313" key="6">
    <source>
        <dbReference type="EMBL" id="VDN20250.1"/>
    </source>
</evidence>
<dbReference type="GO" id="GO:0043139">
    <property type="term" value="F:5'-3' DNA helicase activity"/>
    <property type="evidence" value="ECO:0007669"/>
    <property type="project" value="TreeGrafter"/>
</dbReference>
<evidence type="ECO:0000313" key="8">
    <source>
        <dbReference type="WBParaSite" id="GPUH_0001233101-mRNA-1"/>
    </source>
</evidence>
<evidence type="ECO:0000256" key="4">
    <source>
        <dbReference type="ARBA" id="ARBA00022840"/>
    </source>
</evidence>
<dbReference type="AlphaFoldDB" id="A0A183DUC6"/>
<dbReference type="Proteomes" id="UP000271098">
    <property type="component" value="Unassembled WGS sequence"/>
</dbReference>
<proteinExistence type="predicted"/>
<keyword evidence="2" id="KW-0378">Hydrolase</keyword>
<dbReference type="Gene3D" id="3.40.50.300">
    <property type="entry name" value="P-loop containing nucleotide triphosphate hydrolases"/>
    <property type="match status" value="1"/>
</dbReference>
<dbReference type="WBParaSite" id="GPUH_0001233101-mRNA-1">
    <property type="protein sequence ID" value="GPUH_0001233101-mRNA-1"/>
    <property type="gene ID" value="GPUH_0001233101"/>
</dbReference>
<evidence type="ECO:0000256" key="2">
    <source>
        <dbReference type="ARBA" id="ARBA00022801"/>
    </source>
</evidence>
<dbReference type="Pfam" id="PF13087">
    <property type="entry name" value="AAA_12"/>
    <property type="match status" value="1"/>
</dbReference>
<keyword evidence="4" id="KW-0067">ATP-binding</keyword>
<evidence type="ECO:0000256" key="1">
    <source>
        <dbReference type="ARBA" id="ARBA00022741"/>
    </source>
</evidence>
<protein>
    <submittedName>
        <fullName evidence="8">AAA_12 domain-containing protein</fullName>
    </submittedName>
</protein>
<keyword evidence="7" id="KW-1185">Reference proteome</keyword>
<dbReference type="GO" id="GO:0016787">
    <property type="term" value="F:hydrolase activity"/>
    <property type="evidence" value="ECO:0007669"/>
    <property type="project" value="UniProtKB-KW"/>
</dbReference>
<gene>
    <name evidence="6" type="ORF">GPUH_LOCUS12317</name>
</gene>
<dbReference type="SUPFAM" id="SSF52540">
    <property type="entry name" value="P-loop containing nucleoside triphosphate hydrolases"/>
    <property type="match status" value="1"/>
</dbReference>
<dbReference type="EMBL" id="UYRT01079221">
    <property type="protein sequence ID" value="VDN20250.1"/>
    <property type="molecule type" value="Genomic_DNA"/>
</dbReference>
<organism evidence="8">
    <name type="scientific">Gongylonema pulchrum</name>
    <dbReference type="NCBI Taxonomy" id="637853"/>
    <lineage>
        <taxon>Eukaryota</taxon>
        <taxon>Metazoa</taxon>
        <taxon>Ecdysozoa</taxon>
        <taxon>Nematoda</taxon>
        <taxon>Chromadorea</taxon>
        <taxon>Rhabditida</taxon>
        <taxon>Spirurina</taxon>
        <taxon>Spiruromorpha</taxon>
        <taxon>Spiruroidea</taxon>
        <taxon>Gongylonematidae</taxon>
        <taxon>Gongylonema</taxon>
    </lineage>
</organism>
<sequence length="166" mass="18776">MFEGVFSRLQEDVTRVIIDEAGMVPESQLLALCARLPNLKQVFIMKQLPPYRALVRLFDEHLPHAPVVILCFYSGTKRVLELALKDRKCTVHTIDQFQGQAAQIVIPVTTRDFSGDEPNRNLDFFLDPARITVALSRAKDGLVAVGNFDLLISSNEWYRFVKAATQ</sequence>
<dbReference type="OrthoDB" id="5871723at2759"/>
<dbReference type="InterPro" id="IPR027417">
    <property type="entry name" value="P-loop_NTPase"/>
</dbReference>
<evidence type="ECO:0000256" key="3">
    <source>
        <dbReference type="ARBA" id="ARBA00022806"/>
    </source>
</evidence>
<feature type="domain" description="DNA2/NAM7 helicase-like C-terminal" evidence="5">
    <location>
        <begin position="56"/>
        <end position="147"/>
    </location>
</feature>
<evidence type="ECO:0000313" key="7">
    <source>
        <dbReference type="Proteomes" id="UP000271098"/>
    </source>
</evidence>
<keyword evidence="1" id="KW-0547">Nucleotide-binding</keyword>
<dbReference type="GO" id="GO:0005524">
    <property type="term" value="F:ATP binding"/>
    <property type="evidence" value="ECO:0007669"/>
    <property type="project" value="UniProtKB-KW"/>
</dbReference>
<accession>A0A183DUC6</accession>
<reference evidence="8" key="1">
    <citation type="submission" date="2016-06" db="UniProtKB">
        <authorList>
            <consortium name="WormBaseParasite"/>
        </authorList>
    </citation>
    <scope>IDENTIFICATION</scope>
</reference>